<feature type="transmembrane region" description="Helical" evidence="5">
    <location>
        <begin position="38"/>
        <end position="60"/>
    </location>
</feature>
<dbReference type="InterPro" id="IPR019109">
    <property type="entry name" value="MamF_MmsF"/>
</dbReference>
<evidence type="ECO:0000313" key="6">
    <source>
        <dbReference type="EMBL" id="MBD3364064.1"/>
    </source>
</evidence>
<proteinExistence type="predicted"/>
<evidence type="ECO:0000256" key="4">
    <source>
        <dbReference type="ARBA" id="ARBA00023136"/>
    </source>
</evidence>
<evidence type="ECO:0000256" key="3">
    <source>
        <dbReference type="ARBA" id="ARBA00022989"/>
    </source>
</evidence>
<dbReference type="EMBL" id="WJKJ01000075">
    <property type="protein sequence ID" value="MBD3364064.1"/>
    <property type="molecule type" value="Genomic_DNA"/>
</dbReference>
<evidence type="ECO:0000313" key="7">
    <source>
        <dbReference type="Proteomes" id="UP000630660"/>
    </source>
</evidence>
<keyword evidence="2 5" id="KW-0812">Transmembrane</keyword>
<protein>
    <submittedName>
        <fullName evidence="6">DUF4870 domain-containing protein</fullName>
    </submittedName>
</protein>
<reference evidence="6" key="1">
    <citation type="submission" date="2019-11" db="EMBL/GenBank/DDBJ databases">
        <title>Microbial mats filling the niche in hypersaline microbial mats.</title>
        <authorList>
            <person name="Wong H.L."/>
            <person name="Macleod F.I."/>
            <person name="White R.A. III"/>
            <person name="Burns B.P."/>
        </authorList>
    </citation>
    <scope>NUCLEOTIDE SEQUENCE</scope>
    <source>
        <strain evidence="6">Bin_327</strain>
    </source>
</reference>
<comment type="caution">
    <text evidence="6">The sequence shown here is derived from an EMBL/GenBank/DDBJ whole genome shotgun (WGS) entry which is preliminary data.</text>
</comment>
<dbReference type="AlphaFoldDB" id="A0A9D5QC21"/>
<evidence type="ECO:0000256" key="5">
    <source>
        <dbReference type="SAM" id="Phobius"/>
    </source>
</evidence>
<keyword evidence="4 5" id="KW-0472">Membrane</keyword>
<gene>
    <name evidence="6" type="ORF">GF359_02495</name>
</gene>
<keyword evidence="3 5" id="KW-1133">Transmembrane helix</keyword>
<sequence>MNENSNAVAAIGYIPPLFWIPLFLSGDDELAKFHGRQAFVILIGCVLTILLIGLFLRWILGWFAPFRVVIDFIQGAFYILFIVASVFGAVKAAKGELWRIPLLGAFAERLNI</sequence>
<feature type="transmembrane region" description="Helical" evidence="5">
    <location>
        <begin position="72"/>
        <end position="90"/>
    </location>
</feature>
<dbReference type="Proteomes" id="UP000630660">
    <property type="component" value="Unassembled WGS sequence"/>
</dbReference>
<organism evidence="6 7">
    <name type="scientific">candidate division WOR-3 bacterium</name>
    <dbReference type="NCBI Taxonomy" id="2052148"/>
    <lineage>
        <taxon>Bacteria</taxon>
        <taxon>Bacteria division WOR-3</taxon>
    </lineage>
</organism>
<accession>A0A9D5QC21</accession>
<comment type="subcellular location">
    <subcellularLocation>
        <location evidence="1">Membrane</location>
        <topology evidence="1">Multi-pass membrane protein</topology>
    </subcellularLocation>
</comment>
<feature type="transmembrane region" description="Helical" evidence="5">
    <location>
        <begin position="6"/>
        <end position="26"/>
    </location>
</feature>
<dbReference type="Pfam" id="PF09685">
    <property type="entry name" value="MamF_MmsF"/>
    <property type="match status" value="1"/>
</dbReference>
<evidence type="ECO:0000256" key="1">
    <source>
        <dbReference type="ARBA" id="ARBA00004141"/>
    </source>
</evidence>
<evidence type="ECO:0000256" key="2">
    <source>
        <dbReference type="ARBA" id="ARBA00022692"/>
    </source>
</evidence>
<name>A0A9D5QC21_UNCW3</name>